<sequence>MNDLQKEILQIFKVVKKICDDNNLRYYAIGGTCIGAIRHKGFIPWDDDLDIAMPRSDYEKFKVISKTVLPAPYQIIDEKFSYHYTPVFMKVHNVETTLIQSDSLSYADCYSGVFVDIMPLDGLPNNRIMKNIHFFLLTTLMKLNSMRRGKAGIGGKKKILSYFVRLFPLNFFLDIYLFFVKQFSYDSVKNSQSSFAWSHRAKTLILEKEDFSFHTIFKFEDTEISCPKGYDHYLRMHFGDYMKIPEVDKQVAHDNAIIDLTKSYKYYQKEKNEIE</sequence>
<evidence type="ECO:0000313" key="3">
    <source>
        <dbReference type="Proteomes" id="UP000664256"/>
    </source>
</evidence>
<feature type="domain" description="LicD/FKTN/FKRP nucleotidyltransferase" evidence="1">
    <location>
        <begin position="19"/>
        <end position="239"/>
    </location>
</feature>
<gene>
    <name evidence="2" type="ORF">JZO76_01425</name>
</gene>
<protein>
    <submittedName>
        <fullName evidence="2">LicD family protein</fullName>
    </submittedName>
</protein>
<dbReference type="PANTHER" id="PTHR43404">
    <property type="entry name" value="LIPOPOLYSACCHARIDE CHOLINEPHOSPHOTRANSFERASE LICD"/>
    <property type="match status" value="1"/>
</dbReference>
<keyword evidence="3" id="KW-1185">Reference proteome</keyword>
<comment type="caution">
    <text evidence="2">The sequence shown here is derived from an EMBL/GenBank/DDBJ whole genome shotgun (WGS) entry which is preliminary data.</text>
</comment>
<dbReference type="PANTHER" id="PTHR43404:SF2">
    <property type="entry name" value="LIPOPOLYSACCHARIDE CHOLINEPHOSPHOTRANSFERASE LICD"/>
    <property type="match status" value="1"/>
</dbReference>
<dbReference type="InterPro" id="IPR052942">
    <property type="entry name" value="LPS_cholinephosphotransferase"/>
</dbReference>
<dbReference type="Proteomes" id="UP000664256">
    <property type="component" value="Unassembled WGS sequence"/>
</dbReference>
<dbReference type="Pfam" id="PF04991">
    <property type="entry name" value="LicD"/>
    <property type="match status" value="1"/>
</dbReference>
<organism evidence="2 3">
    <name type="scientific">Candidatus Enterococcus myersii</name>
    <dbReference type="NCBI Taxonomy" id="2815322"/>
    <lineage>
        <taxon>Bacteria</taxon>
        <taxon>Bacillati</taxon>
        <taxon>Bacillota</taxon>
        <taxon>Bacilli</taxon>
        <taxon>Lactobacillales</taxon>
        <taxon>Enterococcaceae</taxon>
        <taxon>Enterococcus</taxon>
    </lineage>
</organism>
<accession>A0ABS3H570</accession>
<dbReference type="EMBL" id="JAFLVT010000001">
    <property type="protein sequence ID" value="MBO0448187.1"/>
    <property type="molecule type" value="Genomic_DNA"/>
</dbReference>
<evidence type="ECO:0000313" key="2">
    <source>
        <dbReference type="EMBL" id="MBO0448187.1"/>
    </source>
</evidence>
<name>A0ABS3H570_9ENTE</name>
<proteinExistence type="predicted"/>
<reference evidence="2 3" key="1">
    <citation type="submission" date="2021-03" db="EMBL/GenBank/DDBJ databases">
        <title>Enterococcal diversity collection.</title>
        <authorList>
            <person name="Gilmore M.S."/>
            <person name="Schwartzman J."/>
            <person name="Van Tyne D."/>
            <person name="Martin M."/>
            <person name="Earl A.M."/>
            <person name="Manson A.L."/>
            <person name="Straub T."/>
            <person name="Salamzade R."/>
            <person name="Saavedra J."/>
            <person name="Lebreton F."/>
            <person name="Prichula J."/>
            <person name="Schaufler K."/>
            <person name="Gaca A."/>
            <person name="Sgardioli B."/>
            <person name="Wagenaar J."/>
            <person name="Strong T."/>
        </authorList>
    </citation>
    <scope>NUCLEOTIDE SEQUENCE [LARGE SCALE GENOMIC DNA]</scope>
    <source>
        <strain evidence="2 3">MJM12</strain>
    </source>
</reference>
<dbReference type="RefSeq" id="WP_206902381.1">
    <property type="nucleotide sequence ID" value="NZ_JAFLVT010000001.1"/>
</dbReference>
<evidence type="ECO:0000259" key="1">
    <source>
        <dbReference type="Pfam" id="PF04991"/>
    </source>
</evidence>
<dbReference type="InterPro" id="IPR007074">
    <property type="entry name" value="LicD/FKTN/FKRP_NTP_transf"/>
</dbReference>